<dbReference type="Pfam" id="PF05065">
    <property type="entry name" value="Phage_capsid"/>
    <property type="match status" value="1"/>
</dbReference>
<dbReference type="SUPFAM" id="SSF56563">
    <property type="entry name" value="Major capsid protein gp5"/>
    <property type="match status" value="1"/>
</dbReference>
<evidence type="ECO:0000259" key="2">
    <source>
        <dbReference type="Pfam" id="PF05065"/>
    </source>
</evidence>
<gene>
    <name evidence="3" type="ORF">E3T53_05565</name>
</gene>
<sequence>MAVSSITAPELTAEQVQSILVKPLELASTFLAAGPRIFDTDGSPVRVPKMGAPTSTAWYGENEQIVDTDVEFDEVVLLPSTMKSVKSLTRFSNELARQSVISLDAAIKERLVTDVATKLDTAFYAGAVSTTTPTGIFNYAGTQSISTTAAVTFDNLLDAWALALGAGANIAGMKWVMRPETFVALRKIKDTSNRYQLTPDPSLDGVFRLFGGQVVITDKIPFAGTGATRTTQAALVDFSQIAVARDLAPSVKILDQTFGDFDQQAIRVVARYDAQPLNPQAIVKITGLVTPTA</sequence>
<dbReference type="RefSeq" id="WP_134574405.1">
    <property type="nucleotide sequence ID" value="NZ_SOHQ01000015.1"/>
</dbReference>
<name>A0A4Y8KPM9_9MICO</name>
<dbReference type="InterPro" id="IPR054612">
    <property type="entry name" value="Phage_capsid-like_C"/>
</dbReference>
<evidence type="ECO:0000256" key="1">
    <source>
        <dbReference type="ARBA" id="ARBA00004328"/>
    </source>
</evidence>
<dbReference type="Proteomes" id="UP000298218">
    <property type="component" value="Unassembled WGS sequence"/>
</dbReference>
<proteinExistence type="predicted"/>
<evidence type="ECO:0000313" key="4">
    <source>
        <dbReference type="Proteomes" id="UP000298218"/>
    </source>
</evidence>
<dbReference type="AlphaFoldDB" id="A0A4Y8KPM9"/>
<protein>
    <submittedName>
        <fullName evidence="3">Phage major capsid protein</fullName>
    </submittedName>
</protein>
<comment type="subcellular location">
    <subcellularLocation>
        <location evidence="1">Virion</location>
    </subcellularLocation>
</comment>
<evidence type="ECO:0000313" key="3">
    <source>
        <dbReference type="EMBL" id="TFD80541.1"/>
    </source>
</evidence>
<feature type="domain" description="Phage capsid-like C-terminal" evidence="2">
    <location>
        <begin position="14"/>
        <end position="286"/>
    </location>
</feature>
<organism evidence="3 4">
    <name type="scientific">Cryobacterium psychrophilum</name>
    <dbReference type="NCBI Taxonomy" id="41988"/>
    <lineage>
        <taxon>Bacteria</taxon>
        <taxon>Bacillati</taxon>
        <taxon>Actinomycetota</taxon>
        <taxon>Actinomycetes</taxon>
        <taxon>Micrococcales</taxon>
        <taxon>Microbacteriaceae</taxon>
        <taxon>Cryobacterium</taxon>
    </lineage>
</organism>
<accession>A0A4Y8KPM9</accession>
<dbReference type="NCBIfam" id="TIGR01554">
    <property type="entry name" value="major_cap_HK97"/>
    <property type="match status" value="1"/>
</dbReference>
<comment type="caution">
    <text evidence="3">The sequence shown here is derived from an EMBL/GenBank/DDBJ whole genome shotgun (WGS) entry which is preliminary data.</text>
</comment>
<dbReference type="Gene3D" id="3.30.2400.10">
    <property type="entry name" value="Major capsid protein gp5"/>
    <property type="match status" value="1"/>
</dbReference>
<reference evidence="3 4" key="1">
    <citation type="submission" date="2019-03" db="EMBL/GenBank/DDBJ databases">
        <title>Genomics of glacier-inhabiting Cryobacterium strains.</title>
        <authorList>
            <person name="Liu Q."/>
            <person name="Xin Y.-H."/>
        </authorList>
    </citation>
    <scope>NUCLEOTIDE SEQUENCE [LARGE SCALE GENOMIC DNA]</scope>
    <source>
        <strain evidence="3 4">CGMCC 1.4292</strain>
    </source>
</reference>
<dbReference type="EMBL" id="SOHQ01000015">
    <property type="protein sequence ID" value="TFD80541.1"/>
    <property type="molecule type" value="Genomic_DNA"/>
</dbReference>
<dbReference type="InterPro" id="IPR024455">
    <property type="entry name" value="Phage_capsid"/>
</dbReference>
<keyword evidence="4" id="KW-1185">Reference proteome</keyword>